<evidence type="ECO:0000256" key="2">
    <source>
        <dbReference type="SAM" id="SignalP"/>
    </source>
</evidence>
<dbReference type="PROSITE" id="PS51257">
    <property type="entry name" value="PROKAR_LIPOPROTEIN"/>
    <property type="match status" value="1"/>
</dbReference>
<comment type="caution">
    <text evidence="3">The sequence shown here is derived from an EMBL/GenBank/DDBJ whole genome shotgun (WGS) entry which is preliminary data.</text>
</comment>
<evidence type="ECO:0008006" key="5">
    <source>
        <dbReference type="Google" id="ProtNLM"/>
    </source>
</evidence>
<dbReference type="Proteomes" id="UP000632858">
    <property type="component" value="Unassembled WGS sequence"/>
</dbReference>
<dbReference type="EMBL" id="BMFO01000001">
    <property type="protein sequence ID" value="GGF87178.1"/>
    <property type="molecule type" value="Genomic_DNA"/>
</dbReference>
<accession>A0A917FJZ1</accession>
<reference evidence="3" key="2">
    <citation type="submission" date="2020-09" db="EMBL/GenBank/DDBJ databases">
        <authorList>
            <person name="Sun Q."/>
            <person name="Zhou Y."/>
        </authorList>
    </citation>
    <scope>NUCLEOTIDE SEQUENCE</scope>
    <source>
        <strain evidence="3">CGMCC 1.12726</strain>
    </source>
</reference>
<protein>
    <recommendedName>
        <fullName evidence="5">Lipoprotein</fullName>
    </recommendedName>
</protein>
<name>A0A917FJZ1_9GAMM</name>
<dbReference type="AlphaFoldDB" id="A0A917FJZ1"/>
<proteinExistence type="predicted"/>
<evidence type="ECO:0000313" key="3">
    <source>
        <dbReference type="EMBL" id="GGF87178.1"/>
    </source>
</evidence>
<feature type="chain" id="PRO_5037171878" description="Lipoprotein" evidence="2">
    <location>
        <begin position="25"/>
        <end position="188"/>
    </location>
</feature>
<reference evidence="3" key="1">
    <citation type="journal article" date="2014" name="Int. J. Syst. Evol. Microbiol.">
        <title>Complete genome sequence of Corynebacterium casei LMG S-19264T (=DSM 44701T), isolated from a smear-ripened cheese.</title>
        <authorList>
            <consortium name="US DOE Joint Genome Institute (JGI-PGF)"/>
            <person name="Walter F."/>
            <person name="Albersmeier A."/>
            <person name="Kalinowski J."/>
            <person name="Ruckert C."/>
        </authorList>
    </citation>
    <scope>NUCLEOTIDE SEQUENCE</scope>
    <source>
        <strain evidence="3">CGMCC 1.12726</strain>
    </source>
</reference>
<evidence type="ECO:0000256" key="1">
    <source>
        <dbReference type="SAM" id="MobiDB-lite"/>
    </source>
</evidence>
<organism evidence="3 4">
    <name type="scientific">Arenimonas maotaiensis</name>
    <dbReference type="NCBI Taxonomy" id="1446479"/>
    <lineage>
        <taxon>Bacteria</taxon>
        <taxon>Pseudomonadati</taxon>
        <taxon>Pseudomonadota</taxon>
        <taxon>Gammaproteobacteria</taxon>
        <taxon>Lysobacterales</taxon>
        <taxon>Lysobacteraceae</taxon>
        <taxon>Arenimonas</taxon>
    </lineage>
</organism>
<feature type="compositionally biased region" description="Polar residues" evidence="1">
    <location>
        <begin position="168"/>
        <end position="179"/>
    </location>
</feature>
<keyword evidence="4" id="KW-1185">Reference proteome</keyword>
<feature type="region of interest" description="Disordered" evidence="1">
    <location>
        <begin position="167"/>
        <end position="188"/>
    </location>
</feature>
<evidence type="ECO:0000313" key="4">
    <source>
        <dbReference type="Proteomes" id="UP000632858"/>
    </source>
</evidence>
<sequence>MRRTAFTLCLMLGACSAPTPPAPAEAPASPPDARTEPAPAADFAAYPADAPYTGPAAALSPRTALAREYRSRFSEALAGEPVFAGEYILVQWGCGTACVEQAFVSKRSGKVLETRFGGGYGPWVQGLRLDSRLLTVEGPVMDAALKQTGYRTWEYVLEDGKLVPLQDYASTPSTDNDNNLYYRGNPGG</sequence>
<keyword evidence="2" id="KW-0732">Signal</keyword>
<dbReference type="RefSeq" id="WP_188447664.1">
    <property type="nucleotide sequence ID" value="NZ_BMFO01000001.1"/>
</dbReference>
<feature type="signal peptide" evidence="2">
    <location>
        <begin position="1"/>
        <end position="24"/>
    </location>
</feature>
<gene>
    <name evidence="3" type="ORF">GCM10010960_06360</name>
</gene>